<evidence type="ECO:0000256" key="1">
    <source>
        <dbReference type="SAM" id="Phobius"/>
    </source>
</evidence>
<gene>
    <name evidence="2" type="ORF">LKD75_03180</name>
</gene>
<dbReference type="AlphaFoldDB" id="A0AAE3D7T6"/>
<keyword evidence="1" id="KW-0472">Membrane</keyword>
<organism evidence="2 3">
    <name type="scientific">Waltera acetigignens</name>
    <dbReference type="NCBI Taxonomy" id="2981769"/>
    <lineage>
        <taxon>Bacteria</taxon>
        <taxon>Bacillati</taxon>
        <taxon>Bacillota</taxon>
        <taxon>Clostridia</taxon>
        <taxon>Lachnospirales</taxon>
        <taxon>Lachnospiraceae</taxon>
        <taxon>Waltera</taxon>
    </lineage>
</organism>
<keyword evidence="1" id="KW-1133">Transmembrane helix</keyword>
<accession>A0AAE3D7T6</accession>
<dbReference type="RefSeq" id="WP_227732444.1">
    <property type="nucleotide sequence ID" value="NZ_JAJEPV010000005.1"/>
</dbReference>
<name>A0AAE3D7T6_9FIRM</name>
<reference evidence="2 3" key="1">
    <citation type="submission" date="2021-10" db="EMBL/GenBank/DDBJ databases">
        <title>Anaerobic single-cell dispensing facilitates the cultivation of human gut bacteria.</title>
        <authorList>
            <person name="Afrizal A."/>
        </authorList>
    </citation>
    <scope>NUCLEOTIDE SEQUENCE [LARGE SCALE GENOMIC DNA]</scope>
    <source>
        <strain evidence="2 3">CLA-AA-H273</strain>
    </source>
</reference>
<evidence type="ECO:0000313" key="2">
    <source>
        <dbReference type="EMBL" id="MCC2118604.1"/>
    </source>
</evidence>
<dbReference type="Proteomes" id="UP001197795">
    <property type="component" value="Unassembled WGS sequence"/>
</dbReference>
<evidence type="ECO:0000313" key="3">
    <source>
        <dbReference type="Proteomes" id="UP001197795"/>
    </source>
</evidence>
<proteinExistence type="predicted"/>
<sequence length="121" mass="13363">MTERGKQPGNIGELMTMGMCVLALTVVMLNYLQNVQLLQAKENVGQLARAYLLKMETVGYLEPAEQAHLTAELETAGLTEIDYEGSTLEPAGYGERIILQIHGKLGGHYEIREKRVSTAKN</sequence>
<feature type="transmembrane region" description="Helical" evidence="1">
    <location>
        <begin position="12"/>
        <end position="32"/>
    </location>
</feature>
<keyword evidence="3" id="KW-1185">Reference proteome</keyword>
<keyword evidence="1" id="KW-0812">Transmembrane</keyword>
<protein>
    <submittedName>
        <fullName evidence="2">Uncharacterized protein</fullName>
    </submittedName>
</protein>
<comment type="caution">
    <text evidence="2">The sequence shown here is derived from an EMBL/GenBank/DDBJ whole genome shotgun (WGS) entry which is preliminary data.</text>
</comment>
<dbReference type="EMBL" id="JAJEPV010000005">
    <property type="protein sequence ID" value="MCC2118604.1"/>
    <property type="molecule type" value="Genomic_DNA"/>
</dbReference>